<organism evidence="2">
    <name type="scientific">uncultured Caudovirales phage</name>
    <dbReference type="NCBI Taxonomy" id="2100421"/>
    <lineage>
        <taxon>Viruses</taxon>
        <taxon>Duplodnaviria</taxon>
        <taxon>Heunggongvirae</taxon>
        <taxon>Uroviricota</taxon>
        <taxon>Caudoviricetes</taxon>
        <taxon>Peduoviridae</taxon>
        <taxon>Maltschvirus</taxon>
        <taxon>Maltschvirus maltsch</taxon>
    </lineage>
</organism>
<evidence type="ECO:0008006" key="3">
    <source>
        <dbReference type="Google" id="ProtNLM"/>
    </source>
</evidence>
<evidence type="ECO:0000256" key="1">
    <source>
        <dbReference type="SAM" id="MobiDB-lite"/>
    </source>
</evidence>
<evidence type="ECO:0000313" key="2">
    <source>
        <dbReference type="EMBL" id="CAB4219450.1"/>
    </source>
</evidence>
<accession>A0A6J5SW55</accession>
<sequence>MGKQADTPPAPDYAASAREQGAANVETARVQGKMNNPNVFGPTGSQFVTWNGDQPTIQQVLTPDAQKAFNSQQRVQAGLGALGEQGIDTVGKAIAQPFAPDLPGLQTSMRDVGDAPVNQGMTGQDAIMARLAPQQAMEDNATRQRLANQGLVPGGEAYDNEMRIQGQQHTDQKTQAALQGLGLDTTAQNQRFNQEQQRAQFGNTALQQSLSQQTQLRNQPLNEVAGLMSGSQIQMPQFGGYNGVNVAPPPIFAGAQAQDAANMQRYGVQQSGNNATTSGLFGLAGSAAGAIGRKYF</sequence>
<name>A0A6J5SW55_9CAUD</name>
<feature type="region of interest" description="Disordered" evidence="1">
    <location>
        <begin position="1"/>
        <end position="25"/>
    </location>
</feature>
<gene>
    <name evidence="2" type="ORF">UFOVP1619_51</name>
</gene>
<proteinExistence type="predicted"/>
<dbReference type="EMBL" id="LR797479">
    <property type="protein sequence ID" value="CAB4219450.1"/>
    <property type="molecule type" value="Genomic_DNA"/>
</dbReference>
<reference evidence="2" key="1">
    <citation type="submission" date="2020-05" db="EMBL/GenBank/DDBJ databases">
        <authorList>
            <person name="Chiriac C."/>
            <person name="Salcher M."/>
            <person name="Ghai R."/>
            <person name="Kavagutti S V."/>
        </authorList>
    </citation>
    <scope>NUCLEOTIDE SEQUENCE</scope>
</reference>
<protein>
    <recommendedName>
        <fullName evidence="3">Intramolecular chaperone auto-processing domain containing protein</fullName>
    </recommendedName>
</protein>